<dbReference type="PROSITE" id="PS50850">
    <property type="entry name" value="MFS"/>
    <property type="match status" value="1"/>
</dbReference>
<feature type="transmembrane region" description="Helical" evidence="6">
    <location>
        <begin position="449"/>
        <end position="471"/>
    </location>
</feature>
<dbReference type="SUPFAM" id="SSF103473">
    <property type="entry name" value="MFS general substrate transporter"/>
    <property type="match status" value="1"/>
</dbReference>
<evidence type="ECO:0000256" key="6">
    <source>
        <dbReference type="SAM" id="Phobius"/>
    </source>
</evidence>
<comment type="caution">
    <text evidence="8">The sequence shown here is derived from an EMBL/GenBank/DDBJ whole genome shotgun (WGS) entry which is preliminary data.</text>
</comment>
<accession>A0A8X7NM17</accession>
<feature type="transmembrane region" description="Helical" evidence="6">
    <location>
        <begin position="483"/>
        <end position="505"/>
    </location>
</feature>
<organism evidence="8 9">
    <name type="scientific">Candida parapsilosis</name>
    <name type="common">Yeast</name>
    <dbReference type="NCBI Taxonomy" id="5480"/>
    <lineage>
        <taxon>Eukaryota</taxon>
        <taxon>Fungi</taxon>
        <taxon>Dikarya</taxon>
        <taxon>Ascomycota</taxon>
        <taxon>Saccharomycotina</taxon>
        <taxon>Pichiomycetes</taxon>
        <taxon>Debaryomycetaceae</taxon>
        <taxon>Candida/Lodderomyces clade</taxon>
        <taxon>Candida</taxon>
    </lineage>
</organism>
<feature type="domain" description="Major facilitator superfamily (MFS) profile" evidence="7">
    <location>
        <begin position="77"/>
        <end position="509"/>
    </location>
</feature>
<dbReference type="GO" id="GO:0005886">
    <property type="term" value="C:plasma membrane"/>
    <property type="evidence" value="ECO:0007669"/>
    <property type="project" value="TreeGrafter"/>
</dbReference>
<dbReference type="InterPro" id="IPR036259">
    <property type="entry name" value="MFS_trans_sf"/>
</dbReference>
<feature type="transmembrane region" description="Helical" evidence="6">
    <location>
        <begin position="347"/>
        <end position="367"/>
    </location>
</feature>
<keyword evidence="3 6" id="KW-0812">Transmembrane</keyword>
<feature type="transmembrane region" description="Helical" evidence="6">
    <location>
        <begin position="309"/>
        <end position="335"/>
    </location>
</feature>
<dbReference type="EMBL" id="JABWAB010000005">
    <property type="protein sequence ID" value="KAF6051272.1"/>
    <property type="molecule type" value="Genomic_DNA"/>
</dbReference>
<keyword evidence="5 6" id="KW-0472">Membrane</keyword>
<dbReference type="Proteomes" id="UP000590412">
    <property type="component" value="Unassembled WGS sequence"/>
</dbReference>
<sequence length="518" mass="57077">MSTVSNLSNAPTCVDHDQENKDISSQAGELEQGYNQNISEIMKLPKLPDRAPFEVRFNGPKDLYDPYNYPLWRKLLYILSAALTIFAITFGSTIFAQGVEDLMRFHQISYAVASLTTSLFILGFASAPIIFGPVSELIGRKSVLIVCCFGYVCFTFGAASARDLQTIMFCRFFSGFVGGGPLIVAPSVLTDLFSQKHRAIISIVSSLVFFSGSMFGAIVGGFVTANKSLGWRWNSYLSGVIGAVALFCSCVMLKETHRPTLLARKAQHLRRETGIWGIYAKQEAITFDWKAIATENAVKPITLMITEPIILLFGLYNGFVYGMLYALLSIIPMVFQGGYRWRAGISQLPFLSMLLGVFVGGTILTYIRLSQNHKMSKANASPIPKAELPPIIVGGIAFVIGILLIGWAGDYPHYIHWIIPIIGAFLIGNGIMSVYLGSMSYIYGCYESLAVFASVSCAFMRCAFGAAFPLFTRQMFSKLTIKWASVLLAGVGILLIAVPLVFYRVGDRVRRRSKYAKE</sequence>
<evidence type="ECO:0000256" key="3">
    <source>
        <dbReference type="ARBA" id="ARBA00022692"/>
    </source>
</evidence>
<evidence type="ECO:0000259" key="7">
    <source>
        <dbReference type="PROSITE" id="PS50850"/>
    </source>
</evidence>
<feature type="transmembrane region" description="Helical" evidence="6">
    <location>
        <begin position="75"/>
        <end position="96"/>
    </location>
</feature>
<dbReference type="AlphaFoldDB" id="A0A8X7NM17"/>
<evidence type="ECO:0000313" key="8">
    <source>
        <dbReference type="EMBL" id="KAF6051272.1"/>
    </source>
</evidence>
<proteinExistence type="predicted"/>
<dbReference type="PANTHER" id="PTHR23502">
    <property type="entry name" value="MAJOR FACILITATOR SUPERFAMILY"/>
    <property type="match status" value="1"/>
</dbReference>
<dbReference type="GO" id="GO:0022857">
    <property type="term" value="F:transmembrane transporter activity"/>
    <property type="evidence" value="ECO:0007669"/>
    <property type="project" value="InterPro"/>
</dbReference>
<dbReference type="InterPro" id="IPR020846">
    <property type="entry name" value="MFS_dom"/>
</dbReference>
<feature type="transmembrane region" description="Helical" evidence="6">
    <location>
        <begin position="108"/>
        <end position="131"/>
    </location>
</feature>
<dbReference type="OrthoDB" id="6770063at2759"/>
<evidence type="ECO:0000256" key="1">
    <source>
        <dbReference type="ARBA" id="ARBA00004141"/>
    </source>
</evidence>
<name>A0A8X7NM17_CANPA</name>
<feature type="transmembrane region" description="Helical" evidence="6">
    <location>
        <begin position="173"/>
        <end position="193"/>
    </location>
</feature>
<dbReference type="InterPro" id="IPR011701">
    <property type="entry name" value="MFS"/>
</dbReference>
<evidence type="ECO:0000256" key="5">
    <source>
        <dbReference type="ARBA" id="ARBA00023136"/>
    </source>
</evidence>
<evidence type="ECO:0000256" key="2">
    <source>
        <dbReference type="ARBA" id="ARBA00022448"/>
    </source>
</evidence>
<feature type="transmembrane region" description="Helical" evidence="6">
    <location>
        <begin position="143"/>
        <end position="161"/>
    </location>
</feature>
<feature type="transmembrane region" description="Helical" evidence="6">
    <location>
        <begin position="414"/>
        <end position="437"/>
    </location>
</feature>
<evidence type="ECO:0000313" key="9">
    <source>
        <dbReference type="Proteomes" id="UP000590412"/>
    </source>
</evidence>
<feature type="transmembrane region" description="Helical" evidence="6">
    <location>
        <begin position="200"/>
        <end position="223"/>
    </location>
</feature>
<evidence type="ECO:0000256" key="4">
    <source>
        <dbReference type="ARBA" id="ARBA00022989"/>
    </source>
</evidence>
<comment type="subcellular location">
    <subcellularLocation>
        <location evidence="1">Membrane</location>
        <topology evidence="1">Multi-pass membrane protein</topology>
    </subcellularLocation>
</comment>
<keyword evidence="4 6" id="KW-1133">Transmembrane helix</keyword>
<keyword evidence="2" id="KW-0813">Transport</keyword>
<reference evidence="8" key="1">
    <citation type="submission" date="2020-03" db="EMBL/GenBank/DDBJ databases">
        <title>FDA dAtabase for Regulatory Grade micrObial Sequences (FDA-ARGOS): Supporting development and validation of Infectious Disease Dx tests.</title>
        <authorList>
            <person name="Campos J."/>
            <person name="Goldberg B."/>
            <person name="Tallon L."/>
            <person name="Sadzewicz L."/>
            <person name="Vavikolanu K."/>
            <person name="Mehta A."/>
            <person name="Aluvathingal J."/>
            <person name="Nadendla S."/>
            <person name="Nandy P."/>
            <person name="Geyer C."/>
            <person name="Yan Y."/>
            <person name="Sichtig H."/>
        </authorList>
    </citation>
    <scope>NUCLEOTIDE SEQUENCE [LARGE SCALE GENOMIC DNA]</scope>
    <source>
        <strain evidence="8">FDAARGOS_652</strain>
    </source>
</reference>
<dbReference type="PANTHER" id="PTHR23502:SF31">
    <property type="entry name" value="POLYAMINE TRANSPORTER 1"/>
    <property type="match status" value="1"/>
</dbReference>
<dbReference type="Pfam" id="PF07690">
    <property type="entry name" value="MFS_1"/>
    <property type="match status" value="1"/>
</dbReference>
<protein>
    <submittedName>
        <fullName evidence="8">Major Facilitator Superfamily protein</fullName>
    </submittedName>
</protein>
<feature type="transmembrane region" description="Helical" evidence="6">
    <location>
        <begin position="388"/>
        <end position="408"/>
    </location>
</feature>
<gene>
    <name evidence="8" type="ORF">FOB60_003940</name>
</gene>
<dbReference type="Gene3D" id="1.20.1250.20">
    <property type="entry name" value="MFS general substrate transporter like domains"/>
    <property type="match status" value="1"/>
</dbReference>